<name>A0A392VXQ7_9FABA</name>
<proteinExistence type="predicted"/>
<accession>A0A392VXQ7</accession>
<feature type="non-terminal residue" evidence="1">
    <location>
        <position position="1"/>
    </location>
</feature>
<reference evidence="1 2" key="1">
    <citation type="journal article" date="2018" name="Front. Plant Sci.">
        <title>Red Clover (Trifolium pratense) and Zigzag Clover (T. medium) - A Picture of Genomic Similarities and Differences.</title>
        <authorList>
            <person name="Dluhosova J."/>
            <person name="Istvanek J."/>
            <person name="Nedelnik J."/>
            <person name="Repkova J."/>
        </authorList>
    </citation>
    <scope>NUCLEOTIDE SEQUENCE [LARGE SCALE GENOMIC DNA]</scope>
    <source>
        <strain evidence="2">cv. 10/8</strain>
        <tissue evidence="1">Leaf</tissue>
    </source>
</reference>
<evidence type="ECO:0000313" key="2">
    <source>
        <dbReference type="Proteomes" id="UP000265520"/>
    </source>
</evidence>
<dbReference type="AlphaFoldDB" id="A0A392VXQ7"/>
<keyword evidence="2" id="KW-1185">Reference proteome</keyword>
<evidence type="ECO:0000313" key="1">
    <source>
        <dbReference type="EMBL" id="MCI91465.1"/>
    </source>
</evidence>
<sequence length="62" mass="6579">YDHPCSATVQTANPQPYAGHGWKTLNTIAADGDSLIADVRDAALCCNTIDSSSQGRDRAKDD</sequence>
<protein>
    <submittedName>
        <fullName evidence="1">Uncharacterized protein</fullName>
    </submittedName>
</protein>
<organism evidence="1 2">
    <name type="scientific">Trifolium medium</name>
    <dbReference type="NCBI Taxonomy" id="97028"/>
    <lineage>
        <taxon>Eukaryota</taxon>
        <taxon>Viridiplantae</taxon>
        <taxon>Streptophyta</taxon>
        <taxon>Embryophyta</taxon>
        <taxon>Tracheophyta</taxon>
        <taxon>Spermatophyta</taxon>
        <taxon>Magnoliopsida</taxon>
        <taxon>eudicotyledons</taxon>
        <taxon>Gunneridae</taxon>
        <taxon>Pentapetalae</taxon>
        <taxon>rosids</taxon>
        <taxon>fabids</taxon>
        <taxon>Fabales</taxon>
        <taxon>Fabaceae</taxon>
        <taxon>Papilionoideae</taxon>
        <taxon>50 kb inversion clade</taxon>
        <taxon>NPAAA clade</taxon>
        <taxon>Hologalegina</taxon>
        <taxon>IRL clade</taxon>
        <taxon>Trifolieae</taxon>
        <taxon>Trifolium</taxon>
    </lineage>
</organism>
<comment type="caution">
    <text evidence="1">The sequence shown here is derived from an EMBL/GenBank/DDBJ whole genome shotgun (WGS) entry which is preliminary data.</text>
</comment>
<dbReference type="EMBL" id="LXQA011272649">
    <property type="protein sequence ID" value="MCI91465.1"/>
    <property type="molecule type" value="Genomic_DNA"/>
</dbReference>
<dbReference type="Proteomes" id="UP000265520">
    <property type="component" value="Unassembled WGS sequence"/>
</dbReference>